<feature type="compositionally biased region" description="Low complexity" evidence="1">
    <location>
        <begin position="25"/>
        <end position="35"/>
    </location>
</feature>
<feature type="region of interest" description="Disordered" evidence="1">
    <location>
        <begin position="9"/>
        <end position="41"/>
    </location>
</feature>
<proteinExistence type="predicted"/>
<accession>A0ABT6P4A5</accession>
<sequence>MEQIDEALAALGFPRTDDAEDEDASASSEGPDSDSFAADLVKKPVPQLIRTILRRYPNGLTAAQINEKATSFGRPLDANELHPTLYRLTRGGEFVATGPRGDRTYRFAAFVQQDDEEEADEDEEPETDEEE</sequence>
<feature type="region of interest" description="Disordered" evidence="1">
    <location>
        <begin position="111"/>
        <end position="131"/>
    </location>
</feature>
<evidence type="ECO:0000313" key="2">
    <source>
        <dbReference type="EMBL" id="MDI1435449.1"/>
    </source>
</evidence>
<evidence type="ECO:0000313" key="3">
    <source>
        <dbReference type="Proteomes" id="UP001160301"/>
    </source>
</evidence>
<dbReference type="Proteomes" id="UP001160301">
    <property type="component" value="Unassembled WGS sequence"/>
</dbReference>
<comment type="caution">
    <text evidence="2">The sequence shown here is derived from an EMBL/GenBank/DDBJ whole genome shotgun (WGS) entry which is preliminary data.</text>
</comment>
<reference evidence="2 3" key="1">
    <citation type="submission" date="2023-04" db="EMBL/GenBank/DDBJ databases">
        <title>The genome sequence of Polyangium sorediatum DSM14670.</title>
        <authorList>
            <person name="Zhang X."/>
        </authorList>
    </citation>
    <scope>NUCLEOTIDE SEQUENCE [LARGE SCALE GENOMIC DNA]</scope>
    <source>
        <strain evidence="2 3">DSM 14670</strain>
    </source>
</reference>
<evidence type="ECO:0008006" key="4">
    <source>
        <dbReference type="Google" id="ProtNLM"/>
    </source>
</evidence>
<protein>
    <recommendedName>
        <fullName evidence="4">HTH HARE-type domain-containing protein</fullName>
    </recommendedName>
</protein>
<keyword evidence="3" id="KW-1185">Reference proteome</keyword>
<name>A0ABT6P4A5_9BACT</name>
<organism evidence="2 3">
    <name type="scientific">Polyangium sorediatum</name>
    <dbReference type="NCBI Taxonomy" id="889274"/>
    <lineage>
        <taxon>Bacteria</taxon>
        <taxon>Pseudomonadati</taxon>
        <taxon>Myxococcota</taxon>
        <taxon>Polyangia</taxon>
        <taxon>Polyangiales</taxon>
        <taxon>Polyangiaceae</taxon>
        <taxon>Polyangium</taxon>
    </lineage>
</organism>
<feature type="compositionally biased region" description="Acidic residues" evidence="1">
    <location>
        <begin position="113"/>
        <end position="131"/>
    </location>
</feature>
<gene>
    <name evidence="2" type="ORF">QHF89_38460</name>
</gene>
<dbReference type="RefSeq" id="WP_136972258.1">
    <property type="nucleotide sequence ID" value="NZ_JARZHI010000059.1"/>
</dbReference>
<dbReference type="EMBL" id="JARZHI010000059">
    <property type="protein sequence ID" value="MDI1435449.1"/>
    <property type="molecule type" value="Genomic_DNA"/>
</dbReference>
<evidence type="ECO:0000256" key="1">
    <source>
        <dbReference type="SAM" id="MobiDB-lite"/>
    </source>
</evidence>